<evidence type="ECO:0000313" key="3">
    <source>
        <dbReference type="Proteomes" id="UP000327179"/>
    </source>
</evidence>
<evidence type="ECO:0000313" key="2">
    <source>
        <dbReference type="EMBL" id="QEY63782.1"/>
    </source>
</evidence>
<feature type="transmembrane region" description="Helical" evidence="1">
    <location>
        <begin position="346"/>
        <end position="370"/>
    </location>
</feature>
<feature type="transmembrane region" description="Helical" evidence="1">
    <location>
        <begin position="310"/>
        <end position="334"/>
    </location>
</feature>
<name>A0A5J6QQ08_9GAMM</name>
<keyword evidence="3" id="KW-1185">Reference proteome</keyword>
<accession>A0A5J6QQ08</accession>
<keyword evidence="1" id="KW-0472">Membrane</keyword>
<dbReference type="Proteomes" id="UP000327179">
    <property type="component" value="Chromosome"/>
</dbReference>
<dbReference type="KEGG" id="plal:FXN65_17630"/>
<keyword evidence="1" id="KW-0812">Transmembrane</keyword>
<keyword evidence="1" id="KW-1133">Transmembrane helix</keyword>
<dbReference type="AlphaFoldDB" id="A0A5J6QQ08"/>
<protein>
    <submittedName>
        <fullName evidence="2">Uncharacterized protein</fullName>
    </submittedName>
</protein>
<organism evidence="2 3">
    <name type="scientific">Metapseudomonas lalkuanensis</name>
    <dbReference type="NCBI Taxonomy" id="2604832"/>
    <lineage>
        <taxon>Bacteria</taxon>
        <taxon>Pseudomonadati</taxon>
        <taxon>Pseudomonadota</taxon>
        <taxon>Gammaproteobacteria</taxon>
        <taxon>Pseudomonadales</taxon>
        <taxon>Pseudomonadaceae</taxon>
        <taxon>Metapseudomonas</taxon>
    </lineage>
</organism>
<gene>
    <name evidence="2" type="ORF">FXN65_17630</name>
</gene>
<evidence type="ECO:0000256" key="1">
    <source>
        <dbReference type="SAM" id="Phobius"/>
    </source>
</evidence>
<dbReference type="RefSeq" id="WP_151134802.1">
    <property type="nucleotide sequence ID" value="NZ_CP043311.1"/>
</dbReference>
<dbReference type="EMBL" id="CP043311">
    <property type="protein sequence ID" value="QEY63782.1"/>
    <property type="molecule type" value="Genomic_DNA"/>
</dbReference>
<sequence>MSASAYLRENLGSISTKNISIAPGIDEKKLNNAIKAFGYAGVPANVVALFDNTLFGTGKDGLLFTGEQLIYRSGFSDPIQFPYKAIATAKYAQLHTGKNLDKLEHSLIIHRTDDSQLVIKDLTDCDYAVLASVLQGVIDNFSDFQDEKQLIPIDEMDESVKVAYLKVIVNMAYDNDAIIDEKEFAEILLLMTRLNLSPESRFSVRAYMTAFERAVPIETLLAEIDSHCPQGQIRSLHISLTKDLINLYFSTGGSSLTEFGFLQNNRALLQITDDEIDLAVAAIRNDHSMLKEDVTDDQIVSSLKLLSAKAAAVGTPLAAVYLSGSVIGMSAAGLTSGLATLGMGGLLGLSGMTTGIGVAVLIGVGAYAGVRKLTGADELTRSKRRELMLVEVIKQTQATISLLMQDINHITERLNQALANHGEQSQKIQRLMAMMGQMTGAGAVLTSKSEAAQSSATKLRCARFLDEAKLKTLTKEPTKAELYDFIRGFYEERSFTQEKDGQQVETTKLAVKSGVSAKDLDNLARAFEAVGYFNVSDVLAGGAADMADKAKDKLIGFFS</sequence>
<reference evidence="2 3" key="1">
    <citation type="submission" date="2019-08" db="EMBL/GenBank/DDBJ databases">
        <title>Whole-genome Sequencing of e-waste polymer degrading bacterium Pseudomonas sp. strain PE08.</title>
        <authorList>
            <person name="Kirdat K."/>
            <person name="Debbarma P."/>
            <person name="Narawade N."/>
            <person name="Suyal D."/>
            <person name="Thorat V."/>
            <person name="Shouche Y."/>
            <person name="Goel R."/>
            <person name="Yadav A."/>
        </authorList>
    </citation>
    <scope>NUCLEOTIDE SEQUENCE [LARGE SCALE GENOMIC DNA]</scope>
    <source>
        <strain evidence="2 3">PE08</strain>
    </source>
</reference>
<proteinExistence type="predicted"/>